<dbReference type="PANTHER" id="PTHR22100:SF13">
    <property type="entry name" value="WINGS APART-LIKE PROTEIN HOMOLOG"/>
    <property type="match status" value="1"/>
</dbReference>
<organism evidence="2 3">
    <name type="scientific">Linnemannia gamsii</name>
    <dbReference type="NCBI Taxonomy" id="64522"/>
    <lineage>
        <taxon>Eukaryota</taxon>
        <taxon>Fungi</taxon>
        <taxon>Fungi incertae sedis</taxon>
        <taxon>Mucoromycota</taxon>
        <taxon>Mortierellomycotina</taxon>
        <taxon>Mortierellomycetes</taxon>
        <taxon>Mortierellales</taxon>
        <taxon>Mortierellaceae</taxon>
        <taxon>Linnemannia</taxon>
    </lineage>
</organism>
<evidence type="ECO:0000313" key="3">
    <source>
        <dbReference type="Proteomes" id="UP001194696"/>
    </source>
</evidence>
<keyword evidence="1" id="KW-0732">Signal</keyword>
<dbReference type="PANTHER" id="PTHR22100">
    <property type="entry name" value="WINGS APART-LIKE PROTEIN HOMOLOG"/>
    <property type="match status" value="1"/>
</dbReference>
<dbReference type="InterPro" id="IPR011989">
    <property type="entry name" value="ARM-like"/>
</dbReference>
<name>A0ABQ7K035_9FUNG</name>
<keyword evidence="3" id="KW-1185">Reference proteome</keyword>
<protein>
    <recommendedName>
        <fullName evidence="4">Wings apart-like protein C-terminal domain-containing protein</fullName>
    </recommendedName>
</protein>
<accession>A0ABQ7K035</accession>
<feature type="chain" id="PRO_5046930665" description="Wings apart-like protein C-terminal domain-containing protein" evidence="1">
    <location>
        <begin position="29"/>
        <end position="369"/>
    </location>
</feature>
<gene>
    <name evidence="2" type="ORF">BGZ96_007535</name>
</gene>
<dbReference type="Gene3D" id="1.25.10.10">
    <property type="entry name" value="Leucine-rich Repeat Variant"/>
    <property type="match status" value="1"/>
</dbReference>
<reference evidence="2 3" key="1">
    <citation type="journal article" date="2020" name="Fungal Divers.">
        <title>Resolving the Mortierellaceae phylogeny through synthesis of multi-gene phylogenetics and phylogenomics.</title>
        <authorList>
            <person name="Vandepol N."/>
            <person name="Liber J."/>
            <person name="Desiro A."/>
            <person name="Na H."/>
            <person name="Kennedy M."/>
            <person name="Barry K."/>
            <person name="Grigoriev I.V."/>
            <person name="Miller A.N."/>
            <person name="O'Donnell K."/>
            <person name="Stajich J.E."/>
            <person name="Bonito G."/>
        </authorList>
    </citation>
    <scope>NUCLEOTIDE SEQUENCE [LARGE SCALE GENOMIC DNA]</scope>
    <source>
        <strain evidence="2 3">AD045</strain>
    </source>
</reference>
<dbReference type="Proteomes" id="UP001194696">
    <property type="component" value="Unassembled WGS sequence"/>
</dbReference>
<dbReference type="InterPro" id="IPR039874">
    <property type="entry name" value="WAPL"/>
</dbReference>
<proteinExistence type="predicted"/>
<evidence type="ECO:0000256" key="1">
    <source>
        <dbReference type="SAM" id="SignalP"/>
    </source>
</evidence>
<evidence type="ECO:0008006" key="4">
    <source>
        <dbReference type="Google" id="ProtNLM"/>
    </source>
</evidence>
<evidence type="ECO:0000313" key="2">
    <source>
        <dbReference type="EMBL" id="KAG0288715.1"/>
    </source>
</evidence>
<comment type="caution">
    <text evidence="2">The sequence shown here is derived from an EMBL/GenBank/DDBJ whole genome shotgun (WGS) entry which is preliminary data.</text>
</comment>
<sequence length="369" mass="40741">MDKATLRNADSMNLMLHALRLLINVTNGFEPCCENLAQSGSISVLTQNIIQFYGHCRNYTPGETELAMASMGGHEDLIDDGERIHWTRAESRSDSGLSFEMMTPGATFSPQDEFRSINGTDDLEAALKAQGLLSNRPNVEVKIENDTNGWYDILLLSIGLLINMLETNVRRRYQLTDQAIGLDCNAIGDCFIRECQCDKSTDALERLVEIYNTEATISEMTENQVLAAYLALLLGCAVGGNAENETRLYRSIHEQSLVPMLDLLRDFMAAHTQSSVDHQDIDDETMTGQSAFKENGVSMGRSTSMMSVTFENEAVPTAASAVEGVDGLDQAEGRGISFKSSGGLETQQSFLQIIDVLQRIELRHSESRE</sequence>
<feature type="signal peptide" evidence="1">
    <location>
        <begin position="1"/>
        <end position="28"/>
    </location>
</feature>
<dbReference type="EMBL" id="JAAAIM010000391">
    <property type="protein sequence ID" value="KAG0288715.1"/>
    <property type="molecule type" value="Genomic_DNA"/>
</dbReference>